<proteinExistence type="predicted"/>
<dbReference type="OMA" id="ICHEAKV"/>
<dbReference type="Gramene" id="PRQ22479">
    <property type="protein sequence ID" value="PRQ22479"/>
    <property type="gene ID" value="RchiOBHm_Chr6g0250781"/>
</dbReference>
<dbReference type="EMBL" id="PDCK01000044">
    <property type="protein sequence ID" value="PRQ22479.1"/>
    <property type="molecule type" value="Genomic_DNA"/>
</dbReference>
<dbReference type="AlphaFoldDB" id="A0A2P6PKN8"/>
<dbReference type="GO" id="GO:0043531">
    <property type="term" value="F:ADP binding"/>
    <property type="evidence" value="ECO:0007669"/>
    <property type="project" value="InterPro"/>
</dbReference>
<evidence type="ECO:0000259" key="1">
    <source>
        <dbReference type="Pfam" id="PF00931"/>
    </source>
</evidence>
<keyword evidence="3" id="KW-1185">Reference proteome</keyword>
<protein>
    <submittedName>
        <fullName evidence="2">Putative P-loop containing nucleoside triphosphate hydrolase</fullName>
    </submittedName>
</protein>
<dbReference type="SUPFAM" id="SSF52540">
    <property type="entry name" value="P-loop containing nucleoside triphosphate hydrolases"/>
    <property type="match status" value="1"/>
</dbReference>
<evidence type="ECO:0000313" key="3">
    <source>
        <dbReference type="Proteomes" id="UP000238479"/>
    </source>
</evidence>
<accession>A0A2P6PKN8</accession>
<dbReference type="Gene3D" id="3.40.50.300">
    <property type="entry name" value="P-loop containing nucleotide triphosphate hydrolases"/>
    <property type="match status" value="1"/>
</dbReference>
<feature type="domain" description="NB-ARC" evidence="1">
    <location>
        <begin position="52"/>
        <end position="108"/>
    </location>
</feature>
<reference evidence="2 3" key="1">
    <citation type="journal article" date="2018" name="Nat. Genet.">
        <title>The Rosa genome provides new insights in the design of modern roses.</title>
        <authorList>
            <person name="Bendahmane M."/>
        </authorList>
    </citation>
    <scope>NUCLEOTIDE SEQUENCE [LARGE SCALE GENOMIC DNA]</scope>
    <source>
        <strain evidence="3">cv. Old Blush</strain>
    </source>
</reference>
<dbReference type="InterPro" id="IPR027417">
    <property type="entry name" value="P-loop_NTPase"/>
</dbReference>
<dbReference type="PANTHER" id="PTHR11017">
    <property type="entry name" value="LEUCINE-RICH REPEAT-CONTAINING PROTEIN"/>
    <property type="match status" value="1"/>
</dbReference>
<dbReference type="GO" id="GO:0006952">
    <property type="term" value="P:defense response"/>
    <property type="evidence" value="ECO:0007669"/>
    <property type="project" value="InterPro"/>
</dbReference>
<dbReference type="InterPro" id="IPR002182">
    <property type="entry name" value="NB-ARC"/>
</dbReference>
<name>A0A2P6PKN8_ROSCH</name>
<evidence type="ECO:0000313" key="2">
    <source>
        <dbReference type="EMBL" id="PRQ22479.1"/>
    </source>
</evidence>
<keyword evidence="2" id="KW-0378">Hydrolase</keyword>
<dbReference type="GO" id="GO:0016787">
    <property type="term" value="F:hydrolase activity"/>
    <property type="evidence" value="ECO:0007669"/>
    <property type="project" value="UniProtKB-KW"/>
</dbReference>
<sequence length="144" mass="16053">MGCAKSVIFSFSQLHFICHEAKVIQEMTEVILIEFFPRIPSVPEGLVGMDSHLNKMLSYLEVGCPEVRTVGIWGMGGIGKTTIAKVVYERIYSQFEGHVFLENVRESSHKPGGSIGLQEELLSKLLRHNVNVGNIARGISMIRH</sequence>
<dbReference type="PANTHER" id="PTHR11017:SF573">
    <property type="entry name" value="ADP-RIBOSYL CYCLASE_CYCLIC ADP-RIBOSE HYDROLASE"/>
    <property type="match status" value="1"/>
</dbReference>
<dbReference type="InterPro" id="IPR044974">
    <property type="entry name" value="Disease_R_plants"/>
</dbReference>
<dbReference type="Pfam" id="PF00931">
    <property type="entry name" value="NB-ARC"/>
    <property type="match status" value="1"/>
</dbReference>
<organism evidence="2 3">
    <name type="scientific">Rosa chinensis</name>
    <name type="common">China rose</name>
    <dbReference type="NCBI Taxonomy" id="74649"/>
    <lineage>
        <taxon>Eukaryota</taxon>
        <taxon>Viridiplantae</taxon>
        <taxon>Streptophyta</taxon>
        <taxon>Embryophyta</taxon>
        <taxon>Tracheophyta</taxon>
        <taxon>Spermatophyta</taxon>
        <taxon>Magnoliopsida</taxon>
        <taxon>eudicotyledons</taxon>
        <taxon>Gunneridae</taxon>
        <taxon>Pentapetalae</taxon>
        <taxon>rosids</taxon>
        <taxon>fabids</taxon>
        <taxon>Rosales</taxon>
        <taxon>Rosaceae</taxon>
        <taxon>Rosoideae</taxon>
        <taxon>Rosoideae incertae sedis</taxon>
        <taxon>Rosa</taxon>
    </lineage>
</organism>
<dbReference type="Proteomes" id="UP000238479">
    <property type="component" value="Chromosome 6"/>
</dbReference>
<gene>
    <name evidence="2" type="ORF">RchiOBHm_Chr6g0250781</name>
</gene>
<comment type="caution">
    <text evidence="2">The sequence shown here is derived from an EMBL/GenBank/DDBJ whole genome shotgun (WGS) entry which is preliminary data.</text>
</comment>